<dbReference type="AlphaFoldDB" id="A0A8J7KC11"/>
<accession>A0A8J7KC11</accession>
<protein>
    <submittedName>
        <fullName evidence="2">M48 family metallopeptidase</fullName>
    </submittedName>
</protein>
<dbReference type="PANTHER" id="PTHR30399:SF1">
    <property type="entry name" value="UTP PYROPHOSPHATASE"/>
    <property type="match status" value="1"/>
</dbReference>
<dbReference type="Proteomes" id="UP000640333">
    <property type="component" value="Unassembled WGS sequence"/>
</dbReference>
<dbReference type="InterPro" id="IPR053136">
    <property type="entry name" value="UTP_pyrophosphatase-like"/>
</dbReference>
<reference evidence="2" key="1">
    <citation type="submission" date="2020-10" db="EMBL/GenBank/DDBJ databases">
        <title>Bacterium isolated from coastal waters sediment.</title>
        <authorList>
            <person name="Chen R.-J."/>
            <person name="Lu D.-C."/>
            <person name="Zhu K.-L."/>
            <person name="Du Z.-J."/>
        </authorList>
    </citation>
    <scope>NUCLEOTIDE SEQUENCE</scope>
    <source>
        <strain evidence="2">N1Y112</strain>
    </source>
</reference>
<keyword evidence="3" id="KW-1185">Reference proteome</keyword>
<dbReference type="InterPro" id="IPR002725">
    <property type="entry name" value="YgjP-like_metallopeptidase"/>
</dbReference>
<sequence>MTTERLAYEIVRSKKRRTAAIKVEPGQVRVLVPHWVDDHWIEGWVAEKRHWILQKQQRLAEQGQAFEIRIAQQSEIPFLGQTLRLTWQYGARNQVDRVGDQLHVTLSRRGSRPEVERVTDLVKSWYQGQAQSYLSERLQHWQQITGLVASGLTVKSFRRRWGSCDNRGHISLNWRLVMAPADQVDYVIVHELAHLKHFNHSKRFWALVATFVAQYNTLRLGLQCRYPLLYF</sequence>
<organism evidence="2 3">
    <name type="scientific">Pontibacterium sinense</name>
    <dbReference type="NCBI Taxonomy" id="2781979"/>
    <lineage>
        <taxon>Bacteria</taxon>
        <taxon>Pseudomonadati</taxon>
        <taxon>Pseudomonadota</taxon>
        <taxon>Gammaproteobacteria</taxon>
        <taxon>Oceanospirillales</taxon>
        <taxon>Oceanospirillaceae</taxon>
        <taxon>Pontibacterium</taxon>
    </lineage>
</organism>
<dbReference type="PANTHER" id="PTHR30399">
    <property type="entry name" value="UNCHARACTERIZED PROTEIN YGJP"/>
    <property type="match status" value="1"/>
</dbReference>
<proteinExistence type="predicted"/>
<gene>
    <name evidence="2" type="ORF">IOQ59_20400</name>
</gene>
<evidence type="ECO:0000313" key="3">
    <source>
        <dbReference type="Proteomes" id="UP000640333"/>
    </source>
</evidence>
<dbReference type="CDD" id="cd07344">
    <property type="entry name" value="M48_yhfN_like"/>
    <property type="match status" value="1"/>
</dbReference>
<evidence type="ECO:0000313" key="2">
    <source>
        <dbReference type="EMBL" id="MBE9399631.1"/>
    </source>
</evidence>
<feature type="domain" description="YgjP-like metallopeptidase" evidence="1">
    <location>
        <begin position="17"/>
        <end position="220"/>
    </location>
</feature>
<name>A0A8J7KC11_9GAMM</name>
<dbReference type="Pfam" id="PF01863">
    <property type="entry name" value="YgjP-like"/>
    <property type="match status" value="1"/>
</dbReference>
<dbReference type="Gene3D" id="3.30.2010.10">
    <property type="entry name" value="Metalloproteases ('zincins'), catalytic domain"/>
    <property type="match status" value="1"/>
</dbReference>
<dbReference type="RefSeq" id="WP_193955326.1">
    <property type="nucleotide sequence ID" value="NZ_JADEYS010000031.1"/>
</dbReference>
<evidence type="ECO:0000259" key="1">
    <source>
        <dbReference type="Pfam" id="PF01863"/>
    </source>
</evidence>
<dbReference type="EMBL" id="JADEYS010000031">
    <property type="protein sequence ID" value="MBE9399631.1"/>
    <property type="molecule type" value="Genomic_DNA"/>
</dbReference>
<comment type="caution">
    <text evidence="2">The sequence shown here is derived from an EMBL/GenBank/DDBJ whole genome shotgun (WGS) entry which is preliminary data.</text>
</comment>